<dbReference type="PANTHER" id="PTHR34846">
    <property type="entry name" value="4-CARBOXYMUCONOLACTONE DECARBOXYLASE FAMILY PROTEIN (AFU_ORTHOLOGUE AFUA_6G11590)"/>
    <property type="match status" value="1"/>
</dbReference>
<reference evidence="1" key="1">
    <citation type="journal article" date="2014" name="Int. J. Syst. Evol. Microbiol.">
        <title>Complete genome sequence of Corynebacterium casei LMG S-19264T (=DSM 44701T), isolated from a smear-ripened cheese.</title>
        <authorList>
            <consortium name="US DOE Joint Genome Institute (JGI-PGF)"/>
            <person name="Walter F."/>
            <person name="Albersmeier A."/>
            <person name="Kalinowski J."/>
            <person name="Ruckert C."/>
        </authorList>
    </citation>
    <scope>NUCLEOTIDE SEQUENCE</scope>
    <source>
        <strain evidence="1">CGMCC 1.3617</strain>
    </source>
</reference>
<comment type="caution">
    <text evidence="1">The sequence shown here is derived from an EMBL/GenBank/DDBJ whole genome shotgun (WGS) entry which is preliminary data.</text>
</comment>
<proteinExistence type="predicted"/>
<gene>
    <name evidence="1" type="ORF">GCM10011320_26510</name>
</gene>
<evidence type="ECO:0000313" key="2">
    <source>
        <dbReference type="Proteomes" id="UP000661507"/>
    </source>
</evidence>
<dbReference type="SUPFAM" id="SSF69118">
    <property type="entry name" value="AhpD-like"/>
    <property type="match status" value="1"/>
</dbReference>
<organism evidence="1 2">
    <name type="scientific">Neoroseomonas lacus</name>
    <dbReference type="NCBI Taxonomy" id="287609"/>
    <lineage>
        <taxon>Bacteria</taxon>
        <taxon>Pseudomonadati</taxon>
        <taxon>Pseudomonadota</taxon>
        <taxon>Alphaproteobacteria</taxon>
        <taxon>Acetobacterales</taxon>
        <taxon>Acetobacteraceae</taxon>
        <taxon>Neoroseomonas</taxon>
    </lineage>
</organism>
<dbReference type="RefSeq" id="WP_188967529.1">
    <property type="nucleotide sequence ID" value="NZ_BMKW01000006.1"/>
</dbReference>
<dbReference type="Gene3D" id="1.20.1290.10">
    <property type="entry name" value="AhpD-like"/>
    <property type="match status" value="1"/>
</dbReference>
<accession>A0A917KKH1</accession>
<dbReference type="PANTHER" id="PTHR34846:SF11">
    <property type="entry name" value="4-CARBOXYMUCONOLACTONE DECARBOXYLASE FAMILY PROTEIN (AFU_ORTHOLOGUE AFUA_6G11590)"/>
    <property type="match status" value="1"/>
</dbReference>
<reference evidence="1" key="2">
    <citation type="submission" date="2020-09" db="EMBL/GenBank/DDBJ databases">
        <authorList>
            <person name="Sun Q."/>
            <person name="Zhou Y."/>
        </authorList>
    </citation>
    <scope>NUCLEOTIDE SEQUENCE</scope>
    <source>
        <strain evidence="1">CGMCC 1.3617</strain>
    </source>
</reference>
<sequence length="191" mass="20647">MPRLDLPADDAMTEAQKAAVAEAVAGIRGRVPAPMVAWLQNPELASRAQKLGELLRYRTSLEPRLSELAILVCGRHWTSHHEWTAHKREGLKAGLDPKAIDAIAARRTPVLSDAREQAVYDVSTTLLATGRVPPPLYRQGVTTLGERGMVELVGILGYYCLVALTLNTFELGLPGSVAPELEDPEFSTGAA</sequence>
<dbReference type="EMBL" id="BMKW01000006">
    <property type="protein sequence ID" value="GGJ17893.1"/>
    <property type="molecule type" value="Genomic_DNA"/>
</dbReference>
<protein>
    <submittedName>
        <fullName evidence="1">4-carboxymuconolactone decarboxylase</fullName>
    </submittedName>
</protein>
<evidence type="ECO:0000313" key="1">
    <source>
        <dbReference type="EMBL" id="GGJ17893.1"/>
    </source>
</evidence>
<dbReference type="AlphaFoldDB" id="A0A917KKH1"/>
<keyword evidence="2" id="KW-1185">Reference proteome</keyword>
<name>A0A917KKH1_9PROT</name>
<dbReference type="Proteomes" id="UP000661507">
    <property type="component" value="Unassembled WGS sequence"/>
</dbReference>
<dbReference type="InterPro" id="IPR029032">
    <property type="entry name" value="AhpD-like"/>
</dbReference>